<keyword evidence="8" id="KW-1185">Reference proteome</keyword>
<dbReference type="InterPro" id="IPR000412">
    <property type="entry name" value="ABC_2_transport"/>
</dbReference>
<reference evidence="7 8" key="1">
    <citation type="submission" date="2015-09" db="EMBL/GenBank/DDBJ databases">
        <title>Genome sequence of Oxobacter pfennigii DSM 3222.</title>
        <authorList>
            <person name="Poehlein A."/>
            <person name="Bengelsdorf F.R."/>
            <person name="Schiel-Bengelsdorf B."/>
            <person name="Duerre P."/>
            <person name="Daniel R."/>
        </authorList>
    </citation>
    <scope>NUCLEOTIDE SEQUENCE [LARGE SCALE GENOMIC DNA]</scope>
    <source>
        <strain evidence="7 8">DSM 3222</strain>
    </source>
</reference>
<comment type="similarity">
    <text evidence="5">Belongs to the ABC-2 integral membrane protein family.</text>
</comment>
<dbReference type="GO" id="GO:0140359">
    <property type="term" value="F:ABC-type transporter activity"/>
    <property type="evidence" value="ECO:0007669"/>
    <property type="project" value="InterPro"/>
</dbReference>
<evidence type="ECO:0000256" key="3">
    <source>
        <dbReference type="ARBA" id="ARBA00022989"/>
    </source>
</evidence>
<evidence type="ECO:0000256" key="4">
    <source>
        <dbReference type="ARBA" id="ARBA00023136"/>
    </source>
</evidence>
<dbReference type="PANTHER" id="PTHR43229:SF3">
    <property type="entry name" value="ABC-TYPE MULTIDRUG TRANSPORT SYSTEM, PERMEASE COMPONENT"/>
    <property type="match status" value="1"/>
</dbReference>
<feature type="transmembrane region" description="Helical" evidence="5">
    <location>
        <begin position="38"/>
        <end position="57"/>
    </location>
</feature>
<dbReference type="PANTHER" id="PTHR43229">
    <property type="entry name" value="NODULATION PROTEIN J"/>
    <property type="match status" value="1"/>
</dbReference>
<sequence>MNAMVSGRKHSKFFREVNTVIAIMARDITLSLKSPSSLFVSLIMPIIMMGMIGGNLMENMSGGLGFDFGGFMLVGMIINMLFMTSAMNMTSLVEDHGTDFTQEMLVSPVSRVSIVFGKILGSMFGAVIALAGTLIVGLFMGIMLPLPQLMWLLLLSPLMCVASGAFAMLFIGLIKSTKVANMLVSVLAMCQMFLSGAVIPINNSSGILMVLSRIMPMTYCIDLARAVTNWGTSEYNSVVMFNPFVNFIAIAVLTMVFLLIGTWCFAKSEKNR</sequence>
<evidence type="ECO:0000256" key="2">
    <source>
        <dbReference type="ARBA" id="ARBA00022692"/>
    </source>
</evidence>
<organism evidence="7 8">
    <name type="scientific">Oxobacter pfennigii</name>
    <dbReference type="NCBI Taxonomy" id="36849"/>
    <lineage>
        <taxon>Bacteria</taxon>
        <taxon>Bacillati</taxon>
        <taxon>Bacillota</taxon>
        <taxon>Clostridia</taxon>
        <taxon>Eubacteriales</taxon>
        <taxon>Clostridiaceae</taxon>
        <taxon>Oxobacter</taxon>
    </lineage>
</organism>
<name>A0A0P9AGN3_9CLOT</name>
<keyword evidence="5" id="KW-1003">Cell membrane</keyword>
<dbReference type="GO" id="GO:0043190">
    <property type="term" value="C:ATP-binding cassette (ABC) transporter complex"/>
    <property type="evidence" value="ECO:0007669"/>
    <property type="project" value="InterPro"/>
</dbReference>
<dbReference type="STRING" id="36849.OXPF_16780"/>
<feature type="domain" description="ABC transmembrane type-2" evidence="6">
    <location>
        <begin position="36"/>
        <end position="268"/>
    </location>
</feature>
<dbReference type="InterPro" id="IPR047817">
    <property type="entry name" value="ABC2_TM_bact-type"/>
</dbReference>
<feature type="transmembrane region" description="Helical" evidence="5">
    <location>
        <begin position="183"/>
        <end position="201"/>
    </location>
</feature>
<evidence type="ECO:0000259" key="6">
    <source>
        <dbReference type="PROSITE" id="PS51012"/>
    </source>
</evidence>
<keyword evidence="4 5" id="KW-0472">Membrane</keyword>
<dbReference type="InterPro" id="IPR051784">
    <property type="entry name" value="Nod_factor_ABC_transporter"/>
</dbReference>
<evidence type="ECO:0000313" key="7">
    <source>
        <dbReference type="EMBL" id="KPU44595.1"/>
    </source>
</evidence>
<dbReference type="OrthoDB" id="9788252at2"/>
<accession>A0A0P9AGN3</accession>
<dbReference type="PROSITE" id="PS51012">
    <property type="entry name" value="ABC_TM2"/>
    <property type="match status" value="1"/>
</dbReference>
<dbReference type="Pfam" id="PF01061">
    <property type="entry name" value="ABC2_membrane"/>
    <property type="match status" value="1"/>
</dbReference>
<comment type="caution">
    <text evidence="7">The sequence shown here is derived from an EMBL/GenBank/DDBJ whole genome shotgun (WGS) entry which is preliminary data.</text>
</comment>
<dbReference type="Proteomes" id="UP000050326">
    <property type="component" value="Unassembled WGS sequence"/>
</dbReference>
<keyword evidence="3 5" id="KW-1133">Transmembrane helix</keyword>
<evidence type="ECO:0000256" key="1">
    <source>
        <dbReference type="ARBA" id="ARBA00004141"/>
    </source>
</evidence>
<dbReference type="PRINTS" id="PR00164">
    <property type="entry name" value="ABC2TRNSPORT"/>
</dbReference>
<gene>
    <name evidence="7" type="ORF">OXPF_16780</name>
</gene>
<comment type="subcellular location">
    <subcellularLocation>
        <location evidence="5">Cell membrane</location>
        <topology evidence="5">Multi-pass membrane protein</topology>
    </subcellularLocation>
    <subcellularLocation>
        <location evidence="1">Membrane</location>
        <topology evidence="1">Multi-pass membrane protein</topology>
    </subcellularLocation>
</comment>
<evidence type="ECO:0000256" key="5">
    <source>
        <dbReference type="RuleBase" id="RU361157"/>
    </source>
</evidence>
<evidence type="ECO:0000313" key="8">
    <source>
        <dbReference type="Proteomes" id="UP000050326"/>
    </source>
</evidence>
<dbReference type="AlphaFoldDB" id="A0A0P9AGN3"/>
<proteinExistence type="inferred from homology"/>
<protein>
    <recommendedName>
        <fullName evidence="5">Transport permease protein</fullName>
    </recommendedName>
</protein>
<dbReference type="PIRSF" id="PIRSF006648">
    <property type="entry name" value="DrrB"/>
    <property type="match status" value="1"/>
</dbReference>
<feature type="transmembrane region" description="Helical" evidence="5">
    <location>
        <begin position="63"/>
        <end position="82"/>
    </location>
</feature>
<dbReference type="EMBL" id="LKET01000029">
    <property type="protein sequence ID" value="KPU44595.1"/>
    <property type="molecule type" value="Genomic_DNA"/>
</dbReference>
<dbReference type="InterPro" id="IPR013525">
    <property type="entry name" value="ABC2_TM"/>
</dbReference>
<feature type="transmembrane region" description="Helical" evidence="5">
    <location>
        <begin position="119"/>
        <end position="143"/>
    </location>
</feature>
<keyword evidence="2 5" id="KW-0812">Transmembrane</keyword>
<keyword evidence="5" id="KW-0813">Transport</keyword>
<feature type="transmembrane region" description="Helical" evidence="5">
    <location>
        <begin position="244"/>
        <end position="266"/>
    </location>
</feature>
<feature type="transmembrane region" description="Helical" evidence="5">
    <location>
        <begin position="149"/>
        <end position="171"/>
    </location>
</feature>